<evidence type="ECO:0000313" key="11">
    <source>
        <dbReference type="EMBL" id="KJH49432.1"/>
    </source>
</evidence>
<keyword evidence="4 9" id="KW-0812">Transmembrane</keyword>
<gene>
    <name evidence="11" type="ORF">DICVIV_04449</name>
</gene>
<evidence type="ECO:0000256" key="9">
    <source>
        <dbReference type="SAM" id="Phobius"/>
    </source>
</evidence>
<evidence type="ECO:0000256" key="6">
    <source>
        <dbReference type="ARBA" id="ARBA00022989"/>
    </source>
</evidence>
<comment type="similarity">
    <text evidence="2">Belongs to the SLC41A transporter family.</text>
</comment>
<dbReference type="Gene3D" id="1.10.357.20">
    <property type="entry name" value="SLC41 divalent cation transporters, integral membrane domain"/>
    <property type="match status" value="1"/>
</dbReference>
<sequence length="182" mass="20517">MNFPELTAYQPLISGNTGNRASLHSARIGSYLHTYRGPNRSKIRFNPWTYYTSSDQESQIARYLLITAIPFQAFFVITSYFVAKFAMKPLHLNAIFFIGYLFTVSIQVSVLLYLAQIFVYGLFHYGFDPDMHAIPLLTSVGDLLGTSLLLALFYVMSYGELVTKSIASSNNSINQTTACLYE</sequence>
<feature type="transmembrane region" description="Helical" evidence="9">
    <location>
        <begin position="60"/>
        <end position="83"/>
    </location>
</feature>
<dbReference type="EMBL" id="KN716235">
    <property type="protein sequence ID" value="KJH49432.1"/>
    <property type="molecule type" value="Genomic_DNA"/>
</dbReference>
<keyword evidence="12" id="KW-1185">Reference proteome</keyword>
<keyword evidence="8 9" id="KW-0472">Membrane</keyword>
<evidence type="ECO:0000256" key="3">
    <source>
        <dbReference type="ARBA" id="ARBA00022448"/>
    </source>
</evidence>
<evidence type="ECO:0000313" key="12">
    <source>
        <dbReference type="Proteomes" id="UP000053766"/>
    </source>
</evidence>
<name>A0A0D8XZX7_DICVI</name>
<dbReference type="Proteomes" id="UP000053766">
    <property type="component" value="Unassembled WGS sequence"/>
</dbReference>
<dbReference type="Pfam" id="PF01769">
    <property type="entry name" value="MgtE"/>
    <property type="match status" value="1"/>
</dbReference>
<keyword evidence="5" id="KW-0460">Magnesium</keyword>
<keyword evidence="3" id="KW-0813">Transport</keyword>
<dbReference type="GO" id="GO:0005886">
    <property type="term" value="C:plasma membrane"/>
    <property type="evidence" value="ECO:0007669"/>
    <property type="project" value="TreeGrafter"/>
</dbReference>
<dbReference type="PANTHER" id="PTHR16228:SF24">
    <property type="entry name" value="SLC41A_MGTE INTEGRAL MEMBRANE DOMAIN-CONTAINING PROTEIN"/>
    <property type="match status" value="1"/>
</dbReference>
<dbReference type="AlphaFoldDB" id="A0A0D8XZX7"/>
<evidence type="ECO:0000256" key="8">
    <source>
        <dbReference type="ARBA" id="ARBA00023136"/>
    </source>
</evidence>
<dbReference type="InterPro" id="IPR006667">
    <property type="entry name" value="SLC41_membr_dom"/>
</dbReference>
<evidence type="ECO:0000256" key="4">
    <source>
        <dbReference type="ARBA" id="ARBA00022692"/>
    </source>
</evidence>
<feature type="domain" description="SLC41A/MgtE integral membrane" evidence="10">
    <location>
        <begin position="10"/>
        <end position="151"/>
    </location>
</feature>
<dbReference type="SUPFAM" id="SSF161093">
    <property type="entry name" value="MgtE membrane domain-like"/>
    <property type="match status" value="1"/>
</dbReference>
<dbReference type="OrthoDB" id="5791097at2759"/>
<reference evidence="11 12" key="1">
    <citation type="submission" date="2013-11" db="EMBL/GenBank/DDBJ databases">
        <title>Draft genome of the bovine lungworm Dictyocaulus viviparus.</title>
        <authorList>
            <person name="Mitreva M."/>
        </authorList>
    </citation>
    <scope>NUCLEOTIDE SEQUENCE [LARGE SCALE GENOMIC DNA]</scope>
    <source>
        <strain evidence="11 12">HannoverDv2000</strain>
    </source>
</reference>
<evidence type="ECO:0000259" key="10">
    <source>
        <dbReference type="Pfam" id="PF01769"/>
    </source>
</evidence>
<dbReference type="GO" id="GO:0008324">
    <property type="term" value="F:monoatomic cation transmembrane transporter activity"/>
    <property type="evidence" value="ECO:0007669"/>
    <property type="project" value="InterPro"/>
</dbReference>
<feature type="transmembrane region" description="Helical" evidence="9">
    <location>
        <begin position="95"/>
        <end position="121"/>
    </location>
</feature>
<dbReference type="InterPro" id="IPR045349">
    <property type="entry name" value="SLC41A1-3"/>
</dbReference>
<evidence type="ECO:0000256" key="1">
    <source>
        <dbReference type="ARBA" id="ARBA00004141"/>
    </source>
</evidence>
<accession>A0A0D8XZX7</accession>
<evidence type="ECO:0000256" key="5">
    <source>
        <dbReference type="ARBA" id="ARBA00022842"/>
    </source>
</evidence>
<keyword evidence="7" id="KW-0406">Ion transport</keyword>
<organism evidence="11 12">
    <name type="scientific">Dictyocaulus viviparus</name>
    <name type="common">Bovine lungworm</name>
    <dbReference type="NCBI Taxonomy" id="29172"/>
    <lineage>
        <taxon>Eukaryota</taxon>
        <taxon>Metazoa</taxon>
        <taxon>Ecdysozoa</taxon>
        <taxon>Nematoda</taxon>
        <taxon>Chromadorea</taxon>
        <taxon>Rhabditida</taxon>
        <taxon>Rhabditina</taxon>
        <taxon>Rhabditomorpha</taxon>
        <taxon>Strongyloidea</taxon>
        <taxon>Metastrongylidae</taxon>
        <taxon>Dictyocaulus</taxon>
    </lineage>
</organism>
<reference evidence="12" key="2">
    <citation type="journal article" date="2016" name="Sci. Rep.">
        <title>Dictyocaulus viviparus genome, variome and transcriptome elucidate lungworm biology and support future intervention.</title>
        <authorList>
            <person name="McNulty S.N."/>
            <person name="Strube C."/>
            <person name="Rosa B.A."/>
            <person name="Martin J.C."/>
            <person name="Tyagi R."/>
            <person name="Choi Y.J."/>
            <person name="Wang Q."/>
            <person name="Hallsworth Pepin K."/>
            <person name="Zhang X."/>
            <person name="Ozersky P."/>
            <person name="Wilson R.K."/>
            <person name="Sternberg P.W."/>
            <person name="Gasser R.B."/>
            <person name="Mitreva M."/>
        </authorList>
    </citation>
    <scope>NUCLEOTIDE SEQUENCE [LARGE SCALE GENOMIC DNA]</scope>
    <source>
        <strain evidence="12">HannoverDv2000</strain>
    </source>
</reference>
<feature type="transmembrane region" description="Helical" evidence="9">
    <location>
        <begin position="133"/>
        <end position="155"/>
    </location>
</feature>
<dbReference type="InterPro" id="IPR036739">
    <property type="entry name" value="SLC41_membr_dom_sf"/>
</dbReference>
<comment type="subcellular location">
    <subcellularLocation>
        <location evidence="1">Membrane</location>
        <topology evidence="1">Multi-pass membrane protein</topology>
    </subcellularLocation>
</comment>
<dbReference type="PANTHER" id="PTHR16228">
    <property type="entry name" value="DIVALENT CATION TRANSPORTER SOLUTE CARRIER FAMILY 41"/>
    <property type="match status" value="1"/>
</dbReference>
<evidence type="ECO:0000256" key="2">
    <source>
        <dbReference type="ARBA" id="ARBA00009749"/>
    </source>
</evidence>
<keyword evidence="6 9" id="KW-1133">Transmembrane helix</keyword>
<protein>
    <submittedName>
        <fullName evidence="11">Divalent cation transporter</fullName>
    </submittedName>
</protein>
<evidence type="ECO:0000256" key="7">
    <source>
        <dbReference type="ARBA" id="ARBA00023065"/>
    </source>
</evidence>
<proteinExistence type="inferred from homology"/>